<gene>
    <name evidence="2" type="ORF">SARC_11768</name>
</gene>
<dbReference type="GeneID" id="25912272"/>
<evidence type="ECO:0000256" key="1">
    <source>
        <dbReference type="SAM" id="MobiDB-lite"/>
    </source>
</evidence>
<dbReference type="RefSeq" id="XP_014149614.1">
    <property type="nucleotide sequence ID" value="XM_014294139.1"/>
</dbReference>
<feature type="region of interest" description="Disordered" evidence="1">
    <location>
        <begin position="27"/>
        <end position="47"/>
    </location>
</feature>
<name>A0A0L0FG08_9EUKA</name>
<dbReference type="Proteomes" id="UP000054560">
    <property type="component" value="Unassembled WGS sequence"/>
</dbReference>
<protein>
    <submittedName>
        <fullName evidence="2">Uncharacterized protein</fullName>
    </submittedName>
</protein>
<evidence type="ECO:0000313" key="2">
    <source>
        <dbReference type="EMBL" id="KNC75712.1"/>
    </source>
</evidence>
<reference evidence="2 3" key="1">
    <citation type="submission" date="2011-02" db="EMBL/GenBank/DDBJ databases">
        <title>The Genome Sequence of Sphaeroforma arctica JP610.</title>
        <authorList>
            <consortium name="The Broad Institute Genome Sequencing Platform"/>
            <person name="Russ C."/>
            <person name="Cuomo C."/>
            <person name="Young S.K."/>
            <person name="Zeng Q."/>
            <person name="Gargeya S."/>
            <person name="Alvarado L."/>
            <person name="Berlin A."/>
            <person name="Chapman S.B."/>
            <person name="Chen Z."/>
            <person name="Freedman E."/>
            <person name="Gellesch M."/>
            <person name="Goldberg J."/>
            <person name="Griggs A."/>
            <person name="Gujja S."/>
            <person name="Heilman E."/>
            <person name="Heiman D."/>
            <person name="Howarth C."/>
            <person name="Mehta T."/>
            <person name="Neiman D."/>
            <person name="Pearson M."/>
            <person name="Roberts A."/>
            <person name="Saif S."/>
            <person name="Shea T."/>
            <person name="Shenoy N."/>
            <person name="Sisk P."/>
            <person name="Stolte C."/>
            <person name="Sykes S."/>
            <person name="White J."/>
            <person name="Yandava C."/>
            <person name="Burger G."/>
            <person name="Gray M.W."/>
            <person name="Holland P.W.H."/>
            <person name="King N."/>
            <person name="Lang F.B.F."/>
            <person name="Roger A.J."/>
            <person name="Ruiz-Trillo I."/>
            <person name="Haas B."/>
            <person name="Nusbaum C."/>
            <person name="Birren B."/>
        </authorList>
    </citation>
    <scope>NUCLEOTIDE SEQUENCE [LARGE SCALE GENOMIC DNA]</scope>
    <source>
        <strain evidence="2 3">JP610</strain>
    </source>
</reference>
<dbReference type="EMBL" id="KQ243460">
    <property type="protein sequence ID" value="KNC75712.1"/>
    <property type="molecule type" value="Genomic_DNA"/>
</dbReference>
<accession>A0A0L0FG08</accession>
<keyword evidence="3" id="KW-1185">Reference proteome</keyword>
<sequence>MRELHGSFLTTNTNALVNAHKSKIFHHGGRDGMPMTSNEDGNSAIGPFDTTEYATENFDTNIVHISAFTCDRTLSNANGGE</sequence>
<evidence type="ECO:0000313" key="3">
    <source>
        <dbReference type="Proteomes" id="UP000054560"/>
    </source>
</evidence>
<organism evidence="2 3">
    <name type="scientific">Sphaeroforma arctica JP610</name>
    <dbReference type="NCBI Taxonomy" id="667725"/>
    <lineage>
        <taxon>Eukaryota</taxon>
        <taxon>Ichthyosporea</taxon>
        <taxon>Ichthyophonida</taxon>
        <taxon>Sphaeroforma</taxon>
    </lineage>
</organism>
<proteinExistence type="predicted"/>
<dbReference type="AlphaFoldDB" id="A0A0L0FG08"/>